<dbReference type="FunFam" id="2.40.160.10:FF:000010">
    <property type="entry name" value="Mitochondrial import receptor subunit TOM40-1"/>
    <property type="match status" value="1"/>
</dbReference>
<evidence type="ECO:0000256" key="3">
    <source>
        <dbReference type="ARBA" id="ARBA00022448"/>
    </source>
</evidence>
<keyword evidence="10" id="KW-0626">Porin</keyword>
<keyword evidence="8" id="KW-0007">Acetylation</keyword>
<evidence type="ECO:0000313" key="14">
    <source>
        <dbReference type="EMBL" id="EOA36488.1"/>
    </source>
</evidence>
<evidence type="ECO:0000256" key="11">
    <source>
        <dbReference type="ARBA" id="ARBA00023128"/>
    </source>
</evidence>
<comment type="function">
    <text evidence="13">Central component of the receptor complex responsible for the recognition and translocation of cytosolically synthesized mitochondrial preproteins. Together with TOM22 functions as the transit peptide receptor at the surface of the mitochondrion outer membrane and facilitates the movement of preproteins into the translocation pore. Directly involved in the pore formation.</text>
</comment>
<proteinExistence type="inferred from homology"/>
<organism evidence="14 15">
    <name type="scientific">Capsella rubella</name>
    <dbReference type="NCBI Taxonomy" id="81985"/>
    <lineage>
        <taxon>Eukaryota</taxon>
        <taxon>Viridiplantae</taxon>
        <taxon>Streptophyta</taxon>
        <taxon>Embryophyta</taxon>
        <taxon>Tracheophyta</taxon>
        <taxon>Spermatophyta</taxon>
        <taxon>Magnoliopsida</taxon>
        <taxon>eudicotyledons</taxon>
        <taxon>Gunneridae</taxon>
        <taxon>Pentapetalae</taxon>
        <taxon>rosids</taxon>
        <taxon>malvids</taxon>
        <taxon>Brassicales</taxon>
        <taxon>Brassicaceae</taxon>
        <taxon>Camelineae</taxon>
        <taxon>Capsella</taxon>
    </lineage>
</organism>
<dbReference type="InterPro" id="IPR023614">
    <property type="entry name" value="Porin_dom_sf"/>
</dbReference>
<dbReference type="AlphaFoldDB" id="R0II01"/>
<evidence type="ECO:0000256" key="1">
    <source>
        <dbReference type="ARBA" id="ARBA00004374"/>
    </source>
</evidence>
<dbReference type="Proteomes" id="UP000029121">
    <property type="component" value="Unassembled WGS sequence"/>
</dbReference>
<evidence type="ECO:0000313" key="15">
    <source>
        <dbReference type="Proteomes" id="UP000029121"/>
    </source>
</evidence>
<reference evidence="15" key="1">
    <citation type="journal article" date="2013" name="Nat. Genet.">
        <title>The Capsella rubella genome and the genomic consequences of rapid mating system evolution.</title>
        <authorList>
            <person name="Slotte T."/>
            <person name="Hazzouri K.M."/>
            <person name="Agren J.A."/>
            <person name="Koenig D."/>
            <person name="Maumus F."/>
            <person name="Guo Y.L."/>
            <person name="Steige K."/>
            <person name="Platts A.E."/>
            <person name="Escobar J.S."/>
            <person name="Newman L.K."/>
            <person name="Wang W."/>
            <person name="Mandakova T."/>
            <person name="Vello E."/>
            <person name="Smith L.M."/>
            <person name="Henz S.R."/>
            <person name="Steffen J."/>
            <person name="Takuno S."/>
            <person name="Brandvain Y."/>
            <person name="Coop G."/>
            <person name="Andolfatto P."/>
            <person name="Hu T.T."/>
            <person name="Blanchette M."/>
            <person name="Clark R.M."/>
            <person name="Quesneville H."/>
            <person name="Nordborg M."/>
            <person name="Gaut B.S."/>
            <person name="Lysak M.A."/>
            <person name="Jenkins J."/>
            <person name="Grimwood J."/>
            <person name="Chapman J."/>
            <person name="Prochnik S."/>
            <person name="Shu S."/>
            <person name="Rokhsar D."/>
            <person name="Schmutz J."/>
            <person name="Weigel D."/>
            <person name="Wright S.I."/>
        </authorList>
    </citation>
    <scope>NUCLEOTIDE SEQUENCE [LARGE SCALE GENOMIC DNA]</scope>
    <source>
        <strain evidence="15">cv. Monte Gargano</strain>
    </source>
</reference>
<protein>
    <submittedName>
        <fullName evidence="14">Uncharacterized protein</fullName>
    </submittedName>
</protein>
<evidence type="ECO:0000256" key="2">
    <source>
        <dbReference type="ARBA" id="ARBA00010510"/>
    </source>
</evidence>
<keyword evidence="15" id="KW-1185">Reference proteome</keyword>
<dbReference type="GO" id="GO:0005741">
    <property type="term" value="C:mitochondrial outer membrane"/>
    <property type="evidence" value="ECO:0007669"/>
    <property type="project" value="UniProtKB-SubCell"/>
</dbReference>
<evidence type="ECO:0000256" key="12">
    <source>
        <dbReference type="ARBA" id="ARBA00023136"/>
    </source>
</evidence>
<keyword evidence="3" id="KW-0813">Transport</keyword>
<dbReference type="eggNOG" id="KOG3296">
    <property type="taxonomic scope" value="Eukaryota"/>
</dbReference>
<evidence type="ECO:0000256" key="4">
    <source>
        <dbReference type="ARBA" id="ARBA00022452"/>
    </source>
</evidence>
<dbReference type="InterPro" id="IPR037930">
    <property type="entry name" value="Tom40"/>
</dbReference>
<dbReference type="GO" id="GO:0008320">
    <property type="term" value="F:protein transmembrane transporter activity"/>
    <property type="evidence" value="ECO:0007669"/>
    <property type="project" value="InterPro"/>
</dbReference>
<name>R0II01_9BRAS</name>
<keyword evidence="11" id="KW-0496">Mitochondrion</keyword>
<dbReference type="KEGG" id="crb:17898297"/>
<dbReference type="EMBL" id="KB870805">
    <property type="protein sequence ID" value="EOA36488.1"/>
    <property type="molecule type" value="Genomic_DNA"/>
</dbReference>
<dbReference type="GO" id="GO:0015288">
    <property type="term" value="F:porin activity"/>
    <property type="evidence" value="ECO:0007669"/>
    <property type="project" value="UniProtKB-KW"/>
</dbReference>
<dbReference type="Pfam" id="PF01459">
    <property type="entry name" value="Porin_3"/>
    <property type="match status" value="1"/>
</dbReference>
<comment type="subcellular location">
    <subcellularLocation>
        <location evidence="1">Mitochondrion outer membrane</location>
        <topology evidence="1">Multi-pass membrane protein</topology>
    </subcellularLocation>
</comment>
<dbReference type="GO" id="GO:0006811">
    <property type="term" value="P:monoatomic ion transport"/>
    <property type="evidence" value="ECO:0007669"/>
    <property type="project" value="UniProtKB-KW"/>
</dbReference>
<evidence type="ECO:0000256" key="6">
    <source>
        <dbReference type="ARBA" id="ARBA00022787"/>
    </source>
</evidence>
<evidence type="ECO:0000256" key="5">
    <source>
        <dbReference type="ARBA" id="ARBA00022692"/>
    </source>
</evidence>
<sequence>MEGFPPPIYMAQVNAKTKVDEKVDYSNLPCPIIYEEVHREAYMALKPELFEGFRFDYNKMLNNKFFLSHSLLMGPTEVPTRSSEIIKIPTANYEFGANFVDPRLFLVGGIMMDGRLNVKGKCDLTDNFSIKANAQLTNEEPMPQGAFSFDYKGSDYRTQLQIGNGSFYGANYIQHVTPRLSLGAEVFWVGQQRQSGVGYVARYETDKMVASGQVASNGLAVMNYVQKVSEKVSLATDFIYNFVSRDVTASVGYDYLLRQCRLRGKIDSKGVTAAYLEEHLSIGLKLLLSAEVDHVKKDYKFGFGVNAG</sequence>
<dbReference type="PANTHER" id="PTHR10802">
    <property type="entry name" value="MITOCHONDRIAL IMPORT RECEPTOR SUBUNIT TOM40"/>
    <property type="match status" value="1"/>
</dbReference>
<dbReference type="OrthoDB" id="19656at2759"/>
<accession>R0II01</accession>
<evidence type="ECO:0000256" key="10">
    <source>
        <dbReference type="ARBA" id="ARBA00023114"/>
    </source>
</evidence>
<dbReference type="Gene3D" id="2.40.160.10">
    <property type="entry name" value="Porin"/>
    <property type="match status" value="1"/>
</dbReference>
<dbReference type="InterPro" id="IPR027246">
    <property type="entry name" value="Porin_Euk/Tom40"/>
</dbReference>
<keyword evidence="9" id="KW-0406">Ion transport</keyword>
<keyword evidence="4" id="KW-1134">Transmembrane beta strand</keyword>
<keyword evidence="5" id="KW-0812">Transmembrane</keyword>
<evidence type="ECO:0000256" key="7">
    <source>
        <dbReference type="ARBA" id="ARBA00022927"/>
    </source>
</evidence>
<dbReference type="GO" id="GO:0030150">
    <property type="term" value="P:protein import into mitochondrial matrix"/>
    <property type="evidence" value="ECO:0007669"/>
    <property type="project" value="InterPro"/>
</dbReference>
<keyword evidence="6" id="KW-1000">Mitochondrion outer membrane</keyword>
<dbReference type="CDD" id="cd07305">
    <property type="entry name" value="Porin3_Tom40"/>
    <property type="match status" value="1"/>
</dbReference>
<evidence type="ECO:0000256" key="13">
    <source>
        <dbReference type="ARBA" id="ARBA00058612"/>
    </source>
</evidence>
<comment type="similarity">
    <text evidence="2">Belongs to the Tom40 family.</text>
</comment>
<keyword evidence="7" id="KW-0653">Protein transport</keyword>
<keyword evidence="12" id="KW-0472">Membrane</keyword>
<evidence type="ECO:0000256" key="8">
    <source>
        <dbReference type="ARBA" id="ARBA00022990"/>
    </source>
</evidence>
<gene>
    <name evidence="14" type="ORF">CARUB_v10011140mg</name>
</gene>
<dbReference type="STRING" id="81985.R0II01"/>
<dbReference type="GO" id="GO:0046930">
    <property type="term" value="C:pore complex"/>
    <property type="evidence" value="ECO:0007669"/>
    <property type="project" value="UniProtKB-KW"/>
</dbReference>
<evidence type="ECO:0000256" key="9">
    <source>
        <dbReference type="ARBA" id="ARBA00023065"/>
    </source>
</evidence>